<dbReference type="NCBIfam" id="TIGR00756">
    <property type="entry name" value="PPR"/>
    <property type="match status" value="3"/>
</dbReference>
<dbReference type="GO" id="GO:0031930">
    <property type="term" value="P:mitochondria-nucleus signaling pathway"/>
    <property type="evidence" value="ECO:0007669"/>
    <property type="project" value="TreeGrafter"/>
</dbReference>
<dbReference type="PANTHER" id="PTHR47936">
    <property type="entry name" value="PPR_LONG DOMAIN-CONTAINING PROTEIN"/>
    <property type="match status" value="1"/>
</dbReference>
<dbReference type="GO" id="GO:0009507">
    <property type="term" value="C:chloroplast"/>
    <property type="evidence" value="ECO:0007669"/>
    <property type="project" value="TreeGrafter"/>
</dbReference>
<reference evidence="4 5" key="1">
    <citation type="submission" date="2024-03" db="EMBL/GenBank/DDBJ databases">
        <authorList>
            <person name="Martinez-Hernandez J."/>
        </authorList>
    </citation>
    <scope>NUCLEOTIDE SEQUENCE [LARGE SCALE GENOMIC DNA]</scope>
</reference>
<keyword evidence="2" id="KW-0677">Repeat</keyword>
<sequence length="383" mass="43195">MWSSFVNLLRRNLSTTAAAAAASPSESSIIKSFLTDIYNERNLDTLVHNFKTASHSHRFRAKHGIYERTVRRLASANRFQSIHEILQYQKQFNDFSKEGFSARIITLYGKSGMFDNARKLFDEIPQRTVLSLNALFSAYLHSKKFDIVLSLFDELPSKLSIEPNLVSYNTVIKVFCEMGSFDSAISMLQEMESKGVEPDLITFNTLLAELFAKGRFEDGVKIWNQMEGKSVIPDIKSYNAKLVGMVVVKKTNDAVGLYEKMKNEGVKPNLFSFNALIKGFVSEGDLDEAKEWYSEIASTDFDPNVETFATLLPFLCEKGDLKAAFEVSKDIFITRCRFGPRGSLLQQVVDALVNNSMISEAEEIVKLGKGSSHFRYKLNLPEG</sequence>
<evidence type="ECO:0000313" key="4">
    <source>
        <dbReference type="EMBL" id="CAL0300853.1"/>
    </source>
</evidence>
<dbReference type="EMBL" id="CAXHTB010000002">
    <property type="protein sequence ID" value="CAL0300853.1"/>
    <property type="molecule type" value="Genomic_DNA"/>
</dbReference>
<feature type="repeat" description="PPR" evidence="3">
    <location>
        <begin position="199"/>
        <end position="233"/>
    </location>
</feature>
<evidence type="ECO:0000256" key="3">
    <source>
        <dbReference type="PROSITE-ProRule" id="PRU00708"/>
    </source>
</evidence>
<organism evidence="4 5">
    <name type="scientific">Lupinus luteus</name>
    <name type="common">European yellow lupine</name>
    <dbReference type="NCBI Taxonomy" id="3873"/>
    <lineage>
        <taxon>Eukaryota</taxon>
        <taxon>Viridiplantae</taxon>
        <taxon>Streptophyta</taxon>
        <taxon>Embryophyta</taxon>
        <taxon>Tracheophyta</taxon>
        <taxon>Spermatophyta</taxon>
        <taxon>Magnoliopsida</taxon>
        <taxon>eudicotyledons</taxon>
        <taxon>Gunneridae</taxon>
        <taxon>Pentapetalae</taxon>
        <taxon>rosids</taxon>
        <taxon>fabids</taxon>
        <taxon>Fabales</taxon>
        <taxon>Fabaceae</taxon>
        <taxon>Papilionoideae</taxon>
        <taxon>50 kb inversion clade</taxon>
        <taxon>genistoids sensu lato</taxon>
        <taxon>core genistoids</taxon>
        <taxon>Genisteae</taxon>
        <taxon>Lupinus</taxon>
    </lineage>
</organism>
<dbReference type="Gene3D" id="1.25.40.10">
    <property type="entry name" value="Tetratricopeptide repeat domain"/>
    <property type="match status" value="2"/>
</dbReference>
<proteinExistence type="inferred from homology"/>
<feature type="repeat" description="PPR" evidence="3">
    <location>
        <begin position="234"/>
        <end position="268"/>
    </location>
</feature>
<protein>
    <recommendedName>
        <fullName evidence="6">Pentatricopeptide repeat-containing protein</fullName>
    </recommendedName>
</protein>
<feature type="repeat" description="PPR" evidence="3">
    <location>
        <begin position="269"/>
        <end position="303"/>
    </location>
</feature>
<dbReference type="PROSITE" id="PS51375">
    <property type="entry name" value="PPR"/>
    <property type="match status" value="4"/>
</dbReference>
<evidence type="ECO:0000313" key="5">
    <source>
        <dbReference type="Proteomes" id="UP001497480"/>
    </source>
</evidence>
<dbReference type="AlphaFoldDB" id="A0AAV1VV30"/>
<feature type="repeat" description="PPR" evidence="3">
    <location>
        <begin position="164"/>
        <end position="198"/>
    </location>
</feature>
<keyword evidence="5" id="KW-1185">Reference proteome</keyword>
<evidence type="ECO:0000256" key="1">
    <source>
        <dbReference type="ARBA" id="ARBA00007626"/>
    </source>
</evidence>
<dbReference type="InterPro" id="IPR011990">
    <property type="entry name" value="TPR-like_helical_dom_sf"/>
</dbReference>
<name>A0AAV1VV30_LUPLU</name>
<dbReference type="PANTHER" id="PTHR47936:SF5">
    <property type="entry name" value="PENTACOTRIPEPTIDE-REPEAT REGION OF PRORP DOMAIN-CONTAINING PROTEIN"/>
    <property type="match status" value="1"/>
</dbReference>
<accession>A0AAV1VV30</accession>
<dbReference type="Pfam" id="PF01535">
    <property type="entry name" value="PPR"/>
    <property type="match status" value="2"/>
</dbReference>
<gene>
    <name evidence="4" type="ORF">LLUT_LOCUS1913</name>
</gene>
<evidence type="ECO:0008006" key="6">
    <source>
        <dbReference type="Google" id="ProtNLM"/>
    </source>
</evidence>
<dbReference type="InterPro" id="IPR002885">
    <property type="entry name" value="PPR_rpt"/>
</dbReference>
<dbReference type="GO" id="GO:0010019">
    <property type="term" value="P:chloroplast-nucleus signaling pathway"/>
    <property type="evidence" value="ECO:0007669"/>
    <property type="project" value="TreeGrafter"/>
</dbReference>
<dbReference type="Proteomes" id="UP001497480">
    <property type="component" value="Unassembled WGS sequence"/>
</dbReference>
<evidence type="ECO:0000256" key="2">
    <source>
        <dbReference type="ARBA" id="ARBA00022737"/>
    </source>
</evidence>
<comment type="caution">
    <text evidence="4">The sequence shown here is derived from an EMBL/GenBank/DDBJ whole genome shotgun (WGS) entry which is preliminary data.</text>
</comment>
<dbReference type="Pfam" id="PF13041">
    <property type="entry name" value="PPR_2"/>
    <property type="match status" value="2"/>
</dbReference>
<comment type="similarity">
    <text evidence="1">Belongs to the PPR family. P subfamily.</text>
</comment>